<organism evidence="1 2">
    <name type="scientific">Datura stramonium</name>
    <name type="common">Jimsonweed</name>
    <name type="synonym">Common thornapple</name>
    <dbReference type="NCBI Taxonomy" id="4076"/>
    <lineage>
        <taxon>Eukaryota</taxon>
        <taxon>Viridiplantae</taxon>
        <taxon>Streptophyta</taxon>
        <taxon>Embryophyta</taxon>
        <taxon>Tracheophyta</taxon>
        <taxon>Spermatophyta</taxon>
        <taxon>Magnoliopsida</taxon>
        <taxon>eudicotyledons</taxon>
        <taxon>Gunneridae</taxon>
        <taxon>Pentapetalae</taxon>
        <taxon>asterids</taxon>
        <taxon>lamiids</taxon>
        <taxon>Solanales</taxon>
        <taxon>Solanaceae</taxon>
        <taxon>Solanoideae</taxon>
        <taxon>Datureae</taxon>
        <taxon>Datura</taxon>
    </lineage>
</organism>
<gene>
    <name evidence="1" type="ORF">HAX54_018649</name>
</gene>
<proteinExistence type="predicted"/>
<name>A0ABS8UPY1_DATST</name>
<keyword evidence="2" id="KW-1185">Reference proteome</keyword>
<evidence type="ECO:0000313" key="2">
    <source>
        <dbReference type="Proteomes" id="UP000823775"/>
    </source>
</evidence>
<evidence type="ECO:0000313" key="1">
    <source>
        <dbReference type="EMBL" id="MCD9560164.1"/>
    </source>
</evidence>
<accession>A0ABS8UPY1</accession>
<dbReference type="EMBL" id="JACEIK010002279">
    <property type="protein sequence ID" value="MCD9560164.1"/>
    <property type="molecule type" value="Genomic_DNA"/>
</dbReference>
<comment type="caution">
    <text evidence="1">The sequence shown here is derived from an EMBL/GenBank/DDBJ whole genome shotgun (WGS) entry which is preliminary data.</text>
</comment>
<reference evidence="1 2" key="1">
    <citation type="journal article" date="2021" name="BMC Genomics">
        <title>Datura genome reveals duplications of psychoactive alkaloid biosynthetic genes and high mutation rate following tissue culture.</title>
        <authorList>
            <person name="Rajewski A."/>
            <person name="Carter-House D."/>
            <person name="Stajich J."/>
            <person name="Litt A."/>
        </authorList>
    </citation>
    <scope>NUCLEOTIDE SEQUENCE [LARGE SCALE GENOMIC DNA]</scope>
    <source>
        <strain evidence="1">AR-01</strain>
    </source>
</reference>
<protein>
    <submittedName>
        <fullName evidence="1">Uncharacterized protein</fullName>
    </submittedName>
</protein>
<feature type="non-terminal residue" evidence="1">
    <location>
        <position position="1"/>
    </location>
</feature>
<dbReference type="Proteomes" id="UP000823775">
    <property type="component" value="Unassembled WGS sequence"/>
</dbReference>
<sequence length="95" mass="11194">SLNPTNKLITNNMEDGEIMAHTFKEENKILDKFAKDNRAWYNIETDSELGNHSRKGPSELQIREIERDQDMTHIKAQIELITKYLTTINTQNYRQ</sequence>